<dbReference type="Proteomes" id="UP001159363">
    <property type="component" value="Chromosome 14"/>
</dbReference>
<sequence length="89" mass="10312">MSPRYTKEKYPCLNHLRLSPTYAASIVKCCATLRNFAREEDEDNIITMNEEADELVHVNGGNEHEVEEADNEVHLRGRLRQLQILPLMM</sequence>
<dbReference type="EMBL" id="JARBHB010000015">
    <property type="protein sequence ID" value="KAJ8867684.1"/>
    <property type="molecule type" value="Genomic_DNA"/>
</dbReference>
<keyword evidence="2" id="KW-1185">Reference proteome</keyword>
<organism evidence="1 2">
    <name type="scientific">Dryococelus australis</name>
    <dbReference type="NCBI Taxonomy" id="614101"/>
    <lineage>
        <taxon>Eukaryota</taxon>
        <taxon>Metazoa</taxon>
        <taxon>Ecdysozoa</taxon>
        <taxon>Arthropoda</taxon>
        <taxon>Hexapoda</taxon>
        <taxon>Insecta</taxon>
        <taxon>Pterygota</taxon>
        <taxon>Neoptera</taxon>
        <taxon>Polyneoptera</taxon>
        <taxon>Phasmatodea</taxon>
        <taxon>Verophasmatodea</taxon>
        <taxon>Anareolatae</taxon>
        <taxon>Phasmatidae</taxon>
        <taxon>Eurycanthinae</taxon>
        <taxon>Dryococelus</taxon>
    </lineage>
</organism>
<proteinExistence type="predicted"/>
<protein>
    <submittedName>
        <fullName evidence="1">Uncharacterized protein</fullName>
    </submittedName>
</protein>
<evidence type="ECO:0000313" key="2">
    <source>
        <dbReference type="Proteomes" id="UP001159363"/>
    </source>
</evidence>
<comment type="caution">
    <text evidence="1">The sequence shown here is derived from an EMBL/GenBank/DDBJ whole genome shotgun (WGS) entry which is preliminary data.</text>
</comment>
<accession>A0ABQ9G5E6</accession>
<gene>
    <name evidence="1" type="ORF">PR048_031487</name>
</gene>
<evidence type="ECO:0000313" key="1">
    <source>
        <dbReference type="EMBL" id="KAJ8867684.1"/>
    </source>
</evidence>
<reference evidence="1 2" key="1">
    <citation type="submission" date="2023-02" db="EMBL/GenBank/DDBJ databases">
        <title>LHISI_Scaffold_Assembly.</title>
        <authorList>
            <person name="Stuart O.P."/>
            <person name="Cleave R."/>
            <person name="Magrath M.J.L."/>
            <person name="Mikheyev A.S."/>
        </authorList>
    </citation>
    <scope>NUCLEOTIDE SEQUENCE [LARGE SCALE GENOMIC DNA]</scope>
    <source>
        <strain evidence="1">Daus_M_001</strain>
        <tissue evidence="1">Leg muscle</tissue>
    </source>
</reference>
<name>A0ABQ9G5E6_9NEOP</name>